<feature type="signal peptide" evidence="2">
    <location>
        <begin position="1"/>
        <end position="25"/>
    </location>
</feature>
<dbReference type="PANTHER" id="PTHR21325:SF28">
    <property type="entry name" value="SGNH DOMAIN-CONTAINING PROTEIN"/>
    <property type="match status" value="1"/>
</dbReference>
<proteinExistence type="predicted"/>
<evidence type="ECO:0000313" key="3">
    <source>
        <dbReference type="EMBL" id="TKR86738.1"/>
    </source>
</evidence>
<dbReference type="AlphaFoldDB" id="A0A4U5NTC9"/>
<keyword evidence="2" id="KW-0732">Signal</keyword>
<reference evidence="3 4" key="2">
    <citation type="journal article" date="2019" name="G3 (Bethesda)">
        <title>Hybrid Assembly of the Genome of the Entomopathogenic Nematode Steinernema carpocapsae Identifies the X-Chromosome.</title>
        <authorList>
            <person name="Serra L."/>
            <person name="Macchietto M."/>
            <person name="Macias-Munoz A."/>
            <person name="McGill C.J."/>
            <person name="Rodriguez I.M."/>
            <person name="Rodriguez B."/>
            <person name="Murad R."/>
            <person name="Mortazavi A."/>
        </authorList>
    </citation>
    <scope>NUCLEOTIDE SEQUENCE [LARGE SCALE GENOMIC DNA]</scope>
    <source>
        <strain evidence="3 4">ALL</strain>
    </source>
</reference>
<dbReference type="OrthoDB" id="5804615at2759"/>
<comment type="caution">
    <text evidence="3">The sequence shown here is derived from an EMBL/GenBank/DDBJ whole genome shotgun (WGS) entry which is preliminary data.</text>
</comment>
<protein>
    <submittedName>
        <fullName evidence="3">Uncharacterized protein</fullName>
    </submittedName>
</protein>
<organism evidence="3 4">
    <name type="scientific">Steinernema carpocapsae</name>
    <name type="common">Entomopathogenic nematode</name>
    <dbReference type="NCBI Taxonomy" id="34508"/>
    <lineage>
        <taxon>Eukaryota</taxon>
        <taxon>Metazoa</taxon>
        <taxon>Ecdysozoa</taxon>
        <taxon>Nematoda</taxon>
        <taxon>Chromadorea</taxon>
        <taxon>Rhabditida</taxon>
        <taxon>Tylenchina</taxon>
        <taxon>Panagrolaimomorpha</taxon>
        <taxon>Strongyloidoidea</taxon>
        <taxon>Steinernematidae</taxon>
        <taxon>Steinernema</taxon>
    </lineage>
</organism>
<dbReference type="EMBL" id="AZBU02000003">
    <property type="protein sequence ID" value="TKR86738.1"/>
    <property type="molecule type" value="Genomic_DNA"/>
</dbReference>
<feature type="transmembrane region" description="Helical" evidence="1">
    <location>
        <begin position="385"/>
        <end position="406"/>
    </location>
</feature>
<evidence type="ECO:0000256" key="1">
    <source>
        <dbReference type="SAM" id="Phobius"/>
    </source>
</evidence>
<dbReference type="STRING" id="34508.A0A4U5NTC9"/>
<sequence length="430" mass="48599">MRSAPICRALWSSIAVLVAAVGVVAETEWFADRWIEYLQELNKQTATANLEFPIDGRLLANLQKCEKFELNPFASADNLAPSDIEVFSEIGHLGVFCDDPSASILNHWVRGKGGNKSEIRGFLTHDVAESCVRSFATNRFATLDKFLGVFNPSLTVIASERATNMISQTRRVVSAVKSLWNWKERWKLIVIAPSPFDSELRSLEAMTTAVLEALGELFAAIPHRTLVAVIRVSETKIWQQASFGFEACEELLSKWNLHEDNLVNSWDTLEEIVAFRYRYSTFNVQVLPFMRRSLLLPNNYTLDISPLGSDCVHFSARGHSLLHLEIWNSLFQRPSERPSHWRPLLQPLVCPPQFCPYIATNNNTVFCVQPELETDIEDPNLNEDLIILTVLLFTVALCSILLAVLVMERTPTLHSTESSSYINYVQPVEV</sequence>
<dbReference type="PANTHER" id="PTHR21325">
    <property type="entry name" value="PHOSPHOLIPASE B, PLB1"/>
    <property type="match status" value="1"/>
</dbReference>
<feature type="chain" id="PRO_5020937393" evidence="2">
    <location>
        <begin position="26"/>
        <end position="430"/>
    </location>
</feature>
<dbReference type="GO" id="GO:0006644">
    <property type="term" value="P:phospholipid metabolic process"/>
    <property type="evidence" value="ECO:0007669"/>
    <property type="project" value="TreeGrafter"/>
</dbReference>
<keyword evidence="1" id="KW-1133">Transmembrane helix</keyword>
<gene>
    <name evidence="3" type="ORF">L596_011265</name>
</gene>
<keyword evidence="4" id="KW-1185">Reference proteome</keyword>
<name>A0A4U5NTC9_STECR</name>
<keyword evidence="1" id="KW-0812">Transmembrane</keyword>
<dbReference type="Proteomes" id="UP000298663">
    <property type="component" value="Unassembled WGS sequence"/>
</dbReference>
<evidence type="ECO:0000256" key="2">
    <source>
        <dbReference type="SAM" id="SignalP"/>
    </source>
</evidence>
<evidence type="ECO:0000313" key="4">
    <source>
        <dbReference type="Proteomes" id="UP000298663"/>
    </source>
</evidence>
<dbReference type="InterPro" id="IPR038885">
    <property type="entry name" value="PLB1"/>
</dbReference>
<reference evidence="3 4" key="1">
    <citation type="journal article" date="2015" name="Genome Biol.">
        <title>Comparative genomics of Steinernema reveals deeply conserved gene regulatory networks.</title>
        <authorList>
            <person name="Dillman A.R."/>
            <person name="Macchietto M."/>
            <person name="Porter C.F."/>
            <person name="Rogers A."/>
            <person name="Williams B."/>
            <person name="Antoshechkin I."/>
            <person name="Lee M.M."/>
            <person name="Goodwin Z."/>
            <person name="Lu X."/>
            <person name="Lewis E.E."/>
            <person name="Goodrich-Blair H."/>
            <person name="Stock S.P."/>
            <person name="Adams B.J."/>
            <person name="Sternberg P.W."/>
            <person name="Mortazavi A."/>
        </authorList>
    </citation>
    <scope>NUCLEOTIDE SEQUENCE [LARGE SCALE GENOMIC DNA]</scope>
    <source>
        <strain evidence="3 4">ALL</strain>
    </source>
</reference>
<dbReference type="GO" id="GO:0004620">
    <property type="term" value="F:phospholipase activity"/>
    <property type="evidence" value="ECO:0007669"/>
    <property type="project" value="InterPro"/>
</dbReference>
<accession>A0A4U5NTC9</accession>
<keyword evidence="1" id="KW-0472">Membrane</keyword>